<feature type="compositionally biased region" description="Polar residues" evidence="2">
    <location>
        <begin position="160"/>
        <end position="177"/>
    </location>
</feature>
<dbReference type="Proteomes" id="UP001203297">
    <property type="component" value="Unassembled WGS sequence"/>
</dbReference>
<dbReference type="GO" id="GO:0005829">
    <property type="term" value="C:cytosol"/>
    <property type="evidence" value="ECO:0007669"/>
    <property type="project" value="TreeGrafter"/>
</dbReference>
<evidence type="ECO:0000313" key="5">
    <source>
        <dbReference type="Proteomes" id="UP001203297"/>
    </source>
</evidence>
<dbReference type="InterPro" id="IPR036338">
    <property type="entry name" value="Aha1"/>
</dbReference>
<dbReference type="PANTHER" id="PTHR13009">
    <property type="entry name" value="HEAT SHOCK PROTEIN 90 HSP90 CO-CHAPERONE AHA-1"/>
    <property type="match status" value="1"/>
</dbReference>
<protein>
    <submittedName>
        <fullName evidence="4">Activator of Hsp90 ATPase</fullName>
    </submittedName>
</protein>
<reference evidence="4" key="1">
    <citation type="journal article" date="2022" name="New Phytol.">
        <title>Evolutionary transition to the ectomycorrhizal habit in the genomes of a hyperdiverse lineage of mushroom-forming fungi.</title>
        <authorList>
            <person name="Looney B."/>
            <person name="Miyauchi S."/>
            <person name="Morin E."/>
            <person name="Drula E."/>
            <person name="Courty P.E."/>
            <person name="Kohler A."/>
            <person name="Kuo A."/>
            <person name="LaButti K."/>
            <person name="Pangilinan J."/>
            <person name="Lipzen A."/>
            <person name="Riley R."/>
            <person name="Andreopoulos W."/>
            <person name="He G."/>
            <person name="Johnson J."/>
            <person name="Nolan M."/>
            <person name="Tritt A."/>
            <person name="Barry K.W."/>
            <person name="Grigoriev I.V."/>
            <person name="Nagy L.G."/>
            <person name="Hibbett D."/>
            <person name="Henrissat B."/>
            <person name="Matheny P.B."/>
            <person name="Labbe J."/>
            <person name="Martin F.M."/>
        </authorList>
    </citation>
    <scope>NUCLEOTIDE SEQUENCE</scope>
    <source>
        <strain evidence="4">BPL690</strain>
    </source>
</reference>
<dbReference type="SUPFAM" id="SSF55961">
    <property type="entry name" value="Bet v1-like"/>
    <property type="match status" value="1"/>
</dbReference>
<evidence type="ECO:0000256" key="2">
    <source>
        <dbReference type="SAM" id="MobiDB-lite"/>
    </source>
</evidence>
<accession>A0AAD4MA96</accession>
<dbReference type="Pfam" id="PF08327">
    <property type="entry name" value="AHSA1"/>
    <property type="match status" value="1"/>
</dbReference>
<evidence type="ECO:0000313" key="4">
    <source>
        <dbReference type="EMBL" id="KAI0306696.1"/>
    </source>
</evidence>
<dbReference type="CDD" id="cd08892">
    <property type="entry name" value="SRPBCC_Aha1"/>
    <property type="match status" value="1"/>
</dbReference>
<evidence type="ECO:0000256" key="1">
    <source>
        <dbReference type="ARBA" id="ARBA00006817"/>
    </source>
</evidence>
<gene>
    <name evidence="4" type="ORF">B0F90DRAFT_797991</name>
</gene>
<dbReference type="GO" id="GO:0051087">
    <property type="term" value="F:protein-folding chaperone binding"/>
    <property type="evidence" value="ECO:0007669"/>
    <property type="project" value="InterPro"/>
</dbReference>
<dbReference type="Pfam" id="PF09229">
    <property type="entry name" value="Aha1_N"/>
    <property type="match status" value="1"/>
</dbReference>
<dbReference type="AlphaFoldDB" id="A0AAD4MA96"/>
<dbReference type="PANTHER" id="PTHR13009:SF22">
    <property type="entry name" value="LD43819P"/>
    <property type="match status" value="1"/>
</dbReference>
<dbReference type="Gene3D" id="3.30.530.20">
    <property type="match status" value="1"/>
</dbReference>
<dbReference type="SUPFAM" id="SSF103111">
    <property type="entry name" value="Activator of Hsp90 ATPase, Aha1"/>
    <property type="match status" value="1"/>
</dbReference>
<feature type="region of interest" description="Disordered" evidence="2">
    <location>
        <begin position="159"/>
        <end position="185"/>
    </location>
</feature>
<keyword evidence="5" id="KW-1185">Reference proteome</keyword>
<dbReference type="EMBL" id="WTXG01000003">
    <property type="protein sequence ID" value="KAI0306696.1"/>
    <property type="molecule type" value="Genomic_DNA"/>
</dbReference>
<dbReference type="InterPro" id="IPR015310">
    <property type="entry name" value="AHSA1-like_N"/>
</dbReference>
<proteinExistence type="inferred from homology"/>
<dbReference type="GO" id="GO:0001671">
    <property type="term" value="F:ATPase activator activity"/>
    <property type="evidence" value="ECO:0007669"/>
    <property type="project" value="InterPro"/>
</dbReference>
<dbReference type="InterPro" id="IPR023393">
    <property type="entry name" value="START-like_dom_sf"/>
</dbReference>
<organism evidence="4 5">
    <name type="scientific">Multifurca ochricompacta</name>
    <dbReference type="NCBI Taxonomy" id="376703"/>
    <lineage>
        <taxon>Eukaryota</taxon>
        <taxon>Fungi</taxon>
        <taxon>Dikarya</taxon>
        <taxon>Basidiomycota</taxon>
        <taxon>Agaricomycotina</taxon>
        <taxon>Agaricomycetes</taxon>
        <taxon>Russulales</taxon>
        <taxon>Russulaceae</taxon>
        <taxon>Multifurca</taxon>
    </lineage>
</organism>
<sequence>MSVTPMAYSTANWHWKNKTVTPWAKEWFERELITVQVEGPDGAVVSIERVVDVEGDVELGRRKSKLITIYDCKVVLHWKGRAADGTEANGSLTIPEVSHEITLDGISDYVWSLTSQSSPATTALFTLAKERFPTALEAKLATFPVDLIDTHGKDIIVGSNEPSRTSSPAPLSTSTHAVSGPAKKAPALSQKLNTSVVEVEATFHASADDLFSLLTDEKRIPTWSRAPAKSAAAPDTEYELFGGGVRGKYISLSPGKEIKQTWALQSPTWPNGHIATLTTVLEQSTDSTKVTFSLDGVPTGMEDETRRNLEGYYVLGFKSIGLGTVL</sequence>
<dbReference type="Gene3D" id="3.15.10.20">
    <property type="entry name" value="Activator of Hsp90 ATPase Aha1, N-terminal domain"/>
    <property type="match status" value="1"/>
</dbReference>
<comment type="similarity">
    <text evidence="1">Belongs to the AHA1 family.</text>
</comment>
<dbReference type="SMART" id="SM01000">
    <property type="entry name" value="Aha1_N"/>
    <property type="match status" value="1"/>
</dbReference>
<dbReference type="GO" id="GO:0006457">
    <property type="term" value="P:protein folding"/>
    <property type="evidence" value="ECO:0007669"/>
    <property type="project" value="TreeGrafter"/>
</dbReference>
<name>A0AAD4MA96_9AGAM</name>
<dbReference type="InterPro" id="IPR013538">
    <property type="entry name" value="ASHA1/2-like_C"/>
</dbReference>
<comment type="caution">
    <text evidence="4">The sequence shown here is derived from an EMBL/GenBank/DDBJ whole genome shotgun (WGS) entry which is preliminary data.</text>
</comment>
<feature type="domain" description="Activator of Hsp90 ATPase AHSA1-like N-terminal" evidence="3">
    <location>
        <begin position="17"/>
        <end position="153"/>
    </location>
</feature>
<evidence type="ECO:0000259" key="3">
    <source>
        <dbReference type="SMART" id="SM01000"/>
    </source>
</evidence>